<reference evidence="1 2" key="1">
    <citation type="submission" date="2023-08" db="EMBL/GenBank/DDBJ databases">
        <title>Draft genome sequence of Algoriphagus confluentis.</title>
        <authorList>
            <person name="Takatani N."/>
            <person name="Hosokawa M."/>
            <person name="Sawabe T."/>
        </authorList>
    </citation>
    <scope>NUCLEOTIDE SEQUENCE [LARGE SCALE GENOMIC DNA]</scope>
    <source>
        <strain evidence="1 2">NBRC 111222</strain>
    </source>
</reference>
<organism evidence="1 2">
    <name type="scientific">Algoriphagus confluentis</name>
    <dbReference type="NCBI Taxonomy" id="1697556"/>
    <lineage>
        <taxon>Bacteria</taxon>
        <taxon>Pseudomonadati</taxon>
        <taxon>Bacteroidota</taxon>
        <taxon>Cytophagia</taxon>
        <taxon>Cytophagales</taxon>
        <taxon>Cyclobacteriaceae</taxon>
        <taxon>Algoriphagus</taxon>
    </lineage>
</organism>
<name>A0ABQ6PIS4_9BACT</name>
<dbReference type="RefSeq" id="WP_338222640.1">
    <property type="nucleotide sequence ID" value="NZ_BTPD01000001.1"/>
</dbReference>
<sequence length="261" mass="29878">MKRKLATIIFIFTLLSTYTQGQESKWSLGIQAGRTQLSGYTRISYEQIPEFEAQGMGGVNIQVYGRFNFYKRVSLFAIGGINNLVSGMRFQGQRGNNFGTSGVTPQFFVGLDYEIPFGNSGFGIISKLAFGITGSNAWEKNRERYQMDENGFPIIGYSTIRDEITGNVEDRSIYIRDVEVFASEYQFIHHIRPELSIYKKYNRHQFSVSAVFALAPDRDFYTESYYHLEFKGGRHTANHHFGGHYTALLFGYEFRLGGKKR</sequence>
<comment type="caution">
    <text evidence="1">The sequence shown here is derived from an EMBL/GenBank/DDBJ whole genome shotgun (WGS) entry which is preliminary data.</text>
</comment>
<dbReference type="Proteomes" id="UP001338309">
    <property type="component" value="Unassembled WGS sequence"/>
</dbReference>
<accession>A0ABQ6PIS4</accession>
<dbReference type="EMBL" id="BTPD01000001">
    <property type="protein sequence ID" value="GMQ27842.1"/>
    <property type="molecule type" value="Genomic_DNA"/>
</dbReference>
<evidence type="ECO:0000313" key="1">
    <source>
        <dbReference type="EMBL" id="GMQ27842.1"/>
    </source>
</evidence>
<evidence type="ECO:0008006" key="3">
    <source>
        <dbReference type="Google" id="ProtNLM"/>
    </source>
</evidence>
<proteinExistence type="predicted"/>
<evidence type="ECO:0000313" key="2">
    <source>
        <dbReference type="Proteomes" id="UP001338309"/>
    </source>
</evidence>
<keyword evidence="2" id="KW-1185">Reference proteome</keyword>
<gene>
    <name evidence="1" type="ORF">Aconfl_04840</name>
</gene>
<protein>
    <recommendedName>
        <fullName evidence="3">Outer membrane protein beta-barrel domain-containing protein</fullName>
    </recommendedName>
</protein>